<evidence type="ECO:0000256" key="1">
    <source>
        <dbReference type="SAM" id="Phobius"/>
    </source>
</evidence>
<dbReference type="Pfam" id="PF00400">
    <property type="entry name" value="WD40"/>
    <property type="match status" value="1"/>
</dbReference>
<evidence type="ECO:0000313" key="3">
    <source>
        <dbReference type="Proteomes" id="UP001148786"/>
    </source>
</evidence>
<dbReference type="SUPFAM" id="SSF101898">
    <property type="entry name" value="NHL repeat"/>
    <property type="match status" value="1"/>
</dbReference>
<dbReference type="Proteomes" id="UP001148786">
    <property type="component" value="Unassembled WGS sequence"/>
</dbReference>
<sequence>MAFSPKGTLLASGGEDGLKIWDLHAMKELRLPDQNPDEKNYVASVCWITKPYESVDTLCYGNGTGFLVFLQHRPSQNEFDIIHSCRIGGGREISTIAADRGSHDASTCIATGTRDKYVQVWTFDANTRTLLPCNSKVYGENHEVIPKALAFNNNNERDLYVFGIYDGGLYKYAGTKFDLIVRHQLRTQIGNAATDLNSKLCVVDNAKDGFDLYRMDTGMFVRGFTTRDATRINPKNVAFANDSRAVVSGSDHSIAYIFEKNTGHVLKMLQHSKRGGVETVTRWKPKTKAEGSVASGGWTFLGFIEVVLKIVMLFSTIAYFSGLINEKLGGRFYELPKVMMGPAAPNHQELQELIRQAVFSELQDK</sequence>
<reference evidence="2" key="1">
    <citation type="submission" date="2022-07" db="EMBL/GenBank/DDBJ databases">
        <title>Genome Sequence of Agrocybe chaxingu.</title>
        <authorList>
            <person name="Buettner E."/>
        </authorList>
    </citation>
    <scope>NUCLEOTIDE SEQUENCE</scope>
    <source>
        <strain evidence="2">MP-N11</strain>
    </source>
</reference>
<dbReference type="AlphaFoldDB" id="A0A9W8MWJ4"/>
<dbReference type="EMBL" id="JANKHO010000657">
    <property type="protein sequence ID" value="KAJ3507463.1"/>
    <property type="molecule type" value="Genomic_DNA"/>
</dbReference>
<name>A0A9W8MWJ4_9AGAR</name>
<accession>A0A9W8MWJ4</accession>
<feature type="transmembrane region" description="Helical" evidence="1">
    <location>
        <begin position="298"/>
        <end position="321"/>
    </location>
</feature>
<comment type="caution">
    <text evidence="2">The sequence shown here is derived from an EMBL/GenBank/DDBJ whole genome shotgun (WGS) entry which is preliminary data.</text>
</comment>
<protein>
    <submittedName>
        <fullName evidence="2">Uncharacterized protein</fullName>
    </submittedName>
</protein>
<organism evidence="2 3">
    <name type="scientific">Agrocybe chaxingu</name>
    <dbReference type="NCBI Taxonomy" id="84603"/>
    <lineage>
        <taxon>Eukaryota</taxon>
        <taxon>Fungi</taxon>
        <taxon>Dikarya</taxon>
        <taxon>Basidiomycota</taxon>
        <taxon>Agaricomycotina</taxon>
        <taxon>Agaricomycetes</taxon>
        <taxon>Agaricomycetidae</taxon>
        <taxon>Agaricales</taxon>
        <taxon>Agaricineae</taxon>
        <taxon>Strophariaceae</taxon>
        <taxon>Agrocybe</taxon>
    </lineage>
</organism>
<dbReference type="InterPro" id="IPR015943">
    <property type="entry name" value="WD40/YVTN_repeat-like_dom_sf"/>
</dbReference>
<dbReference type="OrthoDB" id="2654453at2759"/>
<dbReference type="Gene3D" id="2.130.10.10">
    <property type="entry name" value="YVTN repeat-like/Quinoprotein amine dehydrogenase"/>
    <property type="match status" value="1"/>
</dbReference>
<keyword evidence="1" id="KW-0472">Membrane</keyword>
<proteinExistence type="predicted"/>
<gene>
    <name evidence="2" type="ORF">NLJ89_g6292</name>
</gene>
<dbReference type="InterPro" id="IPR001680">
    <property type="entry name" value="WD40_rpt"/>
</dbReference>
<keyword evidence="1" id="KW-0812">Transmembrane</keyword>
<evidence type="ECO:0000313" key="2">
    <source>
        <dbReference type="EMBL" id="KAJ3507463.1"/>
    </source>
</evidence>
<keyword evidence="3" id="KW-1185">Reference proteome</keyword>
<keyword evidence="1" id="KW-1133">Transmembrane helix</keyword>